<dbReference type="Proteomes" id="UP000789525">
    <property type="component" value="Unassembled WGS sequence"/>
</dbReference>
<evidence type="ECO:0000313" key="2">
    <source>
        <dbReference type="Proteomes" id="UP000789525"/>
    </source>
</evidence>
<gene>
    <name evidence="1" type="ORF">ACOLOM_LOCUS1044</name>
</gene>
<keyword evidence="2" id="KW-1185">Reference proteome</keyword>
<comment type="caution">
    <text evidence="1">The sequence shown here is derived from an EMBL/GenBank/DDBJ whole genome shotgun (WGS) entry which is preliminary data.</text>
</comment>
<dbReference type="EMBL" id="CAJVPT010001151">
    <property type="protein sequence ID" value="CAG8457908.1"/>
    <property type="molecule type" value="Genomic_DNA"/>
</dbReference>
<evidence type="ECO:0000313" key="1">
    <source>
        <dbReference type="EMBL" id="CAG8457908.1"/>
    </source>
</evidence>
<name>A0ACA9K9B5_9GLOM</name>
<reference evidence="1" key="1">
    <citation type="submission" date="2021-06" db="EMBL/GenBank/DDBJ databases">
        <authorList>
            <person name="Kallberg Y."/>
            <person name="Tangrot J."/>
            <person name="Rosling A."/>
        </authorList>
    </citation>
    <scope>NUCLEOTIDE SEQUENCE</scope>
    <source>
        <strain evidence="1">CL356</strain>
    </source>
</reference>
<sequence>MVRGYSLAEDLILLINNPQYGDLKINCEDGVLHGNRAILAARSDFFDRLLYNGMKESFEEQVSFPDVKISVMMFIFTYLYTGLVGEDTLSVDTAFDIFQAADYFQLDNLKGSILGYYEKICQEESNAPELLTKVIQHLSSSAENAIVDFLVKSVARIPLDTIEIGRLSFEALQYLLSKTCEENILISNGYSILRYAILLSAKEETPEAFSVLKKRLPKWKKIEHGMDIRCWMMPDISNARASIVNKLASLIEFIDLRNVDGNVLTDVIEPLDLITPANMMKAYRFHTRHRISYSRRDIKWDKNGCWPDISVSLDGRAISSKSKGYQSVRTNYLMSSGIHELCILIDKISYDEGIGLIDGSNGGRMGIGFAETAEAEDAQGVRKEEEVESKFEPEEYEAVMGELGTEVVTGVKFAGKVSKEEIEVSLSPYGHSPRN</sequence>
<organism evidence="1 2">
    <name type="scientific">Acaulospora colombiana</name>
    <dbReference type="NCBI Taxonomy" id="27376"/>
    <lineage>
        <taxon>Eukaryota</taxon>
        <taxon>Fungi</taxon>
        <taxon>Fungi incertae sedis</taxon>
        <taxon>Mucoromycota</taxon>
        <taxon>Glomeromycotina</taxon>
        <taxon>Glomeromycetes</taxon>
        <taxon>Diversisporales</taxon>
        <taxon>Acaulosporaceae</taxon>
        <taxon>Acaulospora</taxon>
    </lineage>
</organism>
<proteinExistence type="predicted"/>
<protein>
    <submittedName>
        <fullName evidence="1">1367_t:CDS:1</fullName>
    </submittedName>
</protein>
<accession>A0ACA9K9B5</accession>